<evidence type="ECO:0000256" key="2">
    <source>
        <dbReference type="ARBA" id="ARBA00022792"/>
    </source>
</evidence>
<dbReference type="GO" id="GO:0032981">
    <property type="term" value="P:mitochondrial respiratory chain complex I assembly"/>
    <property type="evidence" value="ECO:0007669"/>
    <property type="project" value="TreeGrafter"/>
</dbReference>
<dbReference type="GO" id="GO:0005743">
    <property type="term" value="C:mitochondrial inner membrane"/>
    <property type="evidence" value="ECO:0007669"/>
    <property type="project" value="UniProtKB-SubCell"/>
</dbReference>
<dbReference type="PANTHER" id="PTHR21181">
    <property type="match status" value="1"/>
</dbReference>
<dbReference type="InterPro" id="IPR008949">
    <property type="entry name" value="Isoprenoid_synthase_dom_sf"/>
</dbReference>
<evidence type="ECO:0008006" key="10">
    <source>
        <dbReference type="Google" id="ProtNLM"/>
    </source>
</evidence>
<feature type="compositionally biased region" description="Polar residues" evidence="7">
    <location>
        <begin position="32"/>
        <end position="51"/>
    </location>
</feature>
<dbReference type="Gene3D" id="1.10.600.10">
    <property type="entry name" value="Farnesyl Diphosphate Synthase"/>
    <property type="match status" value="1"/>
</dbReference>
<name>A0A3N4M480_9PEZI</name>
<evidence type="ECO:0000256" key="1">
    <source>
        <dbReference type="ARBA" id="ARBA00004273"/>
    </source>
</evidence>
<dbReference type="AlphaFoldDB" id="A0A3N4M480"/>
<dbReference type="EMBL" id="ML121527">
    <property type="protein sequence ID" value="RPB29850.1"/>
    <property type="molecule type" value="Genomic_DNA"/>
</dbReference>
<evidence type="ECO:0000256" key="5">
    <source>
        <dbReference type="ARBA" id="ARBA00023136"/>
    </source>
</evidence>
<comment type="similarity">
    <text evidence="6">Belongs to the NDUFAF6 family.</text>
</comment>
<feature type="region of interest" description="Disordered" evidence="7">
    <location>
        <begin position="29"/>
        <end position="53"/>
    </location>
</feature>
<dbReference type="InterPro" id="IPR002060">
    <property type="entry name" value="Squ/phyt_synthse"/>
</dbReference>
<proteinExistence type="inferred from homology"/>
<dbReference type="InParanoid" id="A0A3N4M480"/>
<dbReference type="SUPFAM" id="SSF48576">
    <property type="entry name" value="Terpenoid synthases"/>
    <property type="match status" value="1"/>
</dbReference>
<evidence type="ECO:0000313" key="9">
    <source>
        <dbReference type="Proteomes" id="UP000267821"/>
    </source>
</evidence>
<evidence type="ECO:0000313" key="8">
    <source>
        <dbReference type="EMBL" id="RPB29850.1"/>
    </source>
</evidence>
<keyword evidence="4" id="KW-0496">Mitochondrion</keyword>
<keyword evidence="2" id="KW-0999">Mitochondrion inner membrane</keyword>
<dbReference type="STRING" id="1051890.A0A3N4M480"/>
<evidence type="ECO:0000256" key="7">
    <source>
        <dbReference type="SAM" id="MobiDB-lite"/>
    </source>
</evidence>
<dbReference type="PANTHER" id="PTHR21181:SF13">
    <property type="entry name" value="NADH DEHYDROGENASE (UBIQUINONE) COMPLEX I, ASSEMBLY FACTOR 6"/>
    <property type="match status" value="1"/>
</dbReference>
<evidence type="ECO:0000256" key="6">
    <source>
        <dbReference type="ARBA" id="ARBA00038273"/>
    </source>
</evidence>
<accession>A0A3N4M480</accession>
<dbReference type="OrthoDB" id="270318at2759"/>
<dbReference type="Proteomes" id="UP000267821">
    <property type="component" value="Unassembled WGS sequence"/>
</dbReference>
<evidence type="ECO:0000256" key="3">
    <source>
        <dbReference type="ARBA" id="ARBA00022946"/>
    </source>
</evidence>
<gene>
    <name evidence="8" type="ORF">L211DRAFT_832546</name>
</gene>
<keyword evidence="3" id="KW-0809">Transit peptide</keyword>
<sequence length="375" mass="41538">MRTELRPLRTLALGRTFILRIGSRQRSGHAHSISSSNVTITAPSSSQTRYTPSPEAVTSARNYLSNFLRTHDHASHILTPFIPPWARDAYLTIKSFNIDTALVADQTSNLVAGQLRMKFWRDAVEALFKADGRDAVKYKEPTMILLASVLAGNGAGRQAPRLNKGWFLRNIAARESLLTLSPFPSLAALETYSENTYSSLYYLLLESLHIHSTTLDHIAGHLGKATGITAILRGTPLTAFPPPSSISPFPSPFSQPNQGAVLLPLDILSSHSLSQESLLRLGPAAPNLKDVIFEIATRANDHLLTARKMIKDAQEKGELSKGGKGDWGVFLGALPTRNFLSRLEEVDFDVFDGRLARRDWRLVFQAYWAYRKGEF</sequence>
<keyword evidence="9" id="KW-1185">Reference proteome</keyword>
<protein>
    <recommendedName>
        <fullName evidence="10">Terpenoid synthase</fullName>
    </recommendedName>
</protein>
<keyword evidence="5" id="KW-0472">Membrane</keyword>
<dbReference type="Pfam" id="PF00494">
    <property type="entry name" value="SQS_PSY"/>
    <property type="match status" value="1"/>
</dbReference>
<reference evidence="8 9" key="1">
    <citation type="journal article" date="2018" name="Nat. Ecol. Evol.">
        <title>Pezizomycetes genomes reveal the molecular basis of ectomycorrhizal truffle lifestyle.</title>
        <authorList>
            <person name="Murat C."/>
            <person name="Payen T."/>
            <person name="Noel B."/>
            <person name="Kuo A."/>
            <person name="Morin E."/>
            <person name="Chen J."/>
            <person name="Kohler A."/>
            <person name="Krizsan K."/>
            <person name="Balestrini R."/>
            <person name="Da Silva C."/>
            <person name="Montanini B."/>
            <person name="Hainaut M."/>
            <person name="Levati E."/>
            <person name="Barry K.W."/>
            <person name="Belfiori B."/>
            <person name="Cichocki N."/>
            <person name="Clum A."/>
            <person name="Dockter R.B."/>
            <person name="Fauchery L."/>
            <person name="Guy J."/>
            <person name="Iotti M."/>
            <person name="Le Tacon F."/>
            <person name="Lindquist E.A."/>
            <person name="Lipzen A."/>
            <person name="Malagnac F."/>
            <person name="Mello A."/>
            <person name="Molinier V."/>
            <person name="Miyauchi S."/>
            <person name="Poulain J."/>
            <person name="Riccioni C."/>
            <person name="Rubini A."/>
            <person name="Sitrit Y."/>
            <person name="Splivallo R."/>
            <person name="Traeger S."/>
            <person name="Wang M."/>
            <person name="Zifcakova L."/>
            <person name="Wipf D."/>
            <person name="Zambonelli A."/>
            <person name="Paolocci F."/>
            <person name="Nowrousian M."/>
            <person name="Ottonello S."/>
            <person name="Baldrian P."/>
            <person name="Spatafora J.W."/>
            <person name="Henrissat B."/>
            <person name="Nagy L.G."/>
            <person name="Aury J.M."/>
            <person name="Wincker P."/>
            <person name="Grigoriev I.V."/>
            <person name="Bonfante P."/>
            <person name="Martin F.M."/>
        </authorList>
    </citation>
    <scope>NUCLEOTIDE SEQUENCE [LARGE SCALE GENOMIC DNA]</scope>
    <source>
        <strain evidence="8 9">ATCC MYA-4762</strain>
    </source>
</reference>
<evidence type="ECO:0000256" key="4">
    <source>
        <dbReference type="ARBA" id="ARBA00023128"/>
    </source>
</evidence>
<comment type="subcellular location">
    <subcellularLocation>
        <location evidence="1">Mitochondrion inner membrane</location>
    </subcellularLocation>
</comment>
<organism evidence="8 9">
    <name type="scientific">Terfezia boudieri ATCC MYA-4762</name>
    <dbReference type="NCBI Taxonomy" id="1051890"/>
    <lineage>
        <taxon>Eukaryota</taxon>
        <taxon>Fungi</taxon>
        <taxon>Dikarya</taxon>
        <taxon>Ascomycota</taxon>
        <taxon>Pezizomycotina</taxon>
        <taxon>Pezizomycetes</taxon>
        <taxon>Pezizales</taxon>
        <taxon>Pezizaceae</taxon>
        <taxon>Terfezia</taxon>
    </lineage>
</organism>